<name>A0A0S2TI41_9GAMM</name>
<evidence type="ECO:0000259" key="2">
    <source>
        <dbReference type="PROSITE" id="PS50828"/>
    </source>
</evidence>
<dbReference type="SUPFAM" id="SSF160443">
    <property type="entry name" value="SMR domain-like"/>
    <property type="match status" value="1"/>
</dbReference>
<feature type="domain" description="Smr" evidence="2">
    <location>
        <begin position="97"/>
        <end position="178"/>
    </location>
</feature>
<dbReference type="STRING" id="1748243.Tel_10315"/>
<dbReference type="AlphaFoldDB" id="A0A0S2TI41"/>
<dbReference type="EMBL" id="CP013099">
    <property type="protein sequence ID" value="ALP54827.1"/>
    <property type="molecule type" value="Genomic_DNA"/>
</dbReference>
<dbReference type="PANTHER" id="PTHR35562:SF2">
    <property type="entry name" value="DNA ENDONUCLEASE SMRA-RELATED"/>
    <property type="match status" value="1"/>
</dbReference>
<dbReference type="GO" id="GO:0004520">
    <property type="term" value="F:DNA endonuclease activity"/>
    <property type="evidence" value="ECO:0007669"/>
    <property type="project" value="TreeGrafter"/>
</dbReference>
<keyword evidence="4" id="KW-1185">Reference proteome</keyword>
<feature type="compositionally biased region" description="Basic and acidic residues" evidence="1">
    <location>
        <begin position="21"/>
        <end position="46"/>
    </location>
</feature>
<dbReference type="PANTHER" id="PTHR35562">
    <property type="entry name" value="DNA ENDONUCLEASE SMRA-RELATED"/>
    <property type="match status" value="1"/>
</dbReference>
<feature type="region of interest" description="Disordered" evidence="1">
    <location>
        <begin position="1"/>
        <end position="46"/>
    </location>
</feature>
<protein>
    <submittedName>
        <fullName evidence="3">DNA mismatch repair protein MutS</fullName>
    </submittedName>
</protein>
<dbReference type="Gene3D" id="3.30.1370.110">
    <property type="match status" value="1"/>
</dbReference>
<dbReference type="SMART" id="SM00463">
    <property type="entry name" value="SMR"/>
    <property type="match status" value="1"/>
</dbReference>
<proteinExistence type="predicted"/>
<reference evidence="3" key="1">
    <citation type="submission" date="2015-10" db="EMBL/GenBank/DDBJ databases">
        <title>Description of Candidatus Tenderia electrophaga gen. nov, sp. nov., an Uncultivated Electroautotroph from a Biocathode Enrichment.</title>
        <authorList>
            <person name="Eddie B.J."/>
            <person name="Malanoski A.P."/>
            <person name="Wang Z."/>
            <person name="Hall R.J."/>
            <person name="Oh S.D."/>
            <person name="Heiner C."/>
            <person name="Lin B."/>
            <person name="Strycharz-Glaven S.M."/>
        </authorList>
    </citation>
    <scope>NUCLEOTIDE SEQUENCE [LARGE SCALE GENOMIC DNA]</scope>
    <source>
        <strain evidence="3">NRL1</strain>
    </source>
</reference>
<dbReference type="Proteomes" id="UP000055136">
    <property type="component" value="Chromosome"/>
</dbReference>
<gene>
    <name evidence="3" type="ORF">Tel_10315</name>
</gene>
<dbReference type="PROSITE" id="PS50828">
    <property type="entry name" value="SMR"/>
    <property type="match status" value="1"/>
</dbReference>
<accession>A0A0S2TI41</accession>
<dbReference type="Pfam" id="PF01713">
    <property type="entry name" value="Smr"/>
    <property type="match status" value="1"/>
</dbReference>
<dbReference type="KEGG" id="tee:Tel_10315"/>
<dbReference type="InterPro" id="IPR036063">
    <property type="entry name" value="Smr_dom_sf"/>
</dbReference>
<evidence type="ECO:0000313" key="4">
    <source>
        <dbReference type="Proteomes" id="UP000055136"/>
    </source>
</evidence>
<sequence>MAKHPDIDPEDQALFRQAMADVRRLSGAREHPEKPRPPPEPRQTEADEARVLVDMLSDDFDPIDEATGEELLFARIGIQKQVLRKLRQGKFALEAELDLHGLRVTEARQRLILFLNQCRDRGLRCVRIIHGKGLGSQQKQPVLKGKTSHWLQQRDEVLAFCSARPVDGGTGAVYVLLKRR</sequence>
<organism evidence="3 4">
    <name type="scientific">Candidatus Tenderia electrophaga</name>
    <dbReference type="NCBI Taxonomy" id="1748243"/>
    <lineage>
        <taxon>Bacteria</taxon>
        <taxon>Pseudomonadati</taxon>
        <taxon>Pseudomonadota</taxon>
        <taxon>Gammaproteobacteria</taxon>
        <taxon>Candidatus Tenderiales</taxon>
        <taxon>Candidatus Tenderiaceae</taxon>
        <taxon>Candidatus Tenderia</taxon>
    </lineage>
</organism>
<dbReference type="InterPro" id="IPR002625">
    <property type="entry name" value="Smr_dom"/>
</dbReference>
<evidence type="ECO:0000256" key="1">
    <source>
        <dbReference type="SAM" id="MobiDB-lite"/>
    </source>
</evidence>
<evidence type="ECO:0000313" key="3">
    <source>
        <dbReference type="EMBL" id="ALP54827.1"/>
    </source>
</evidence>